<gene>
    <name evidence="2" type="ORF">X777_01865</name>
</gene>
<proteinExistence type="predicted"/>
<evidence type="ECO:0000313" key="3">
    <source>
        <dbReference type="Proteomes" id="UP000053097"/>
    </source>
</evidence>
<dbReference type="AlphaFoldDB" id="A0A026WQ28"/>
<dbReference type="Proteomes" id="UP000053097">
    <property type="component" value="Unassembled WGS sequence"/>
</dbReference>
<feature type="compositionally biased region" description="Acidic residues" evidence="1">
    <location>
        <begin position="1"/>
        <end position="13"/>
    </location>
</feature>
<dbReference type="EMBL" id="KK107132">
    <property type="protein sequence ID" value="EZA58137.1"/>
    <property type="molecule type" value="Genomic_DNA"/>
</dbReference>
<organism evidence="2 3">
    <name type="scientific">Ooceraea biroi</name>
    <name type="common">Clonal raider ant</name>
    <name type="synonym">Cerapachys biroi</name>
    <dbReference type="NCBI Taxonomy" id="2015173"/>
    <lineage>
        <taxon>Eukaryota</taxon>
        <taxon>Metazoa</taxon>
        <taxon>Ecdysozoa</taxon>
        <taxon>Arthropoda</taxon>
        <taxon>Hexapoda</taxon>
        <taxon>Insecta</taxon>
        <taxon>Pterygota</taxon>
        <taxon>Neoptera</taxon>
        <taxon>Endopterygota</taxon>
        <taxon>Hymenoptera</taxon>
        <taxon>Apocrita</taxon>
        <taxon>Aculeata</taxon>
        <taxon>Formicoidea</taxon>
        <taxon>Formicidae</taxon>
        <taxon>Dorylinae</taxon>
        <taxon>Ooceraea</taxon>
    </lineage>
</organism>
<feature type="region of interest" description="Disordered" evidence="1">
    <location>
        <begin position="1"/>
        <end position="23"/>
    </location>
</feature>
<reference evidence="2 3" key="1">
    <citation type="journal article" date="2014" name="Curr. Biol.">
        <title>The genome of the clonal raider ant Cerapachys biroi.</title>
        <authorList>
            <person name="Oxley P.R."/>
            <person name="Ji L."/>
            <person name="Fetter-Pruneda I."/>
            <person name="McKenzie S.K."/>
            <person name="Li C."/>
            <person name="Hu H."/>
            <person name="Zhang G."/>
            <person name="Kronauer D.J."/>
        </authorList>
    </citation>
    <scope>NUCLEOTIDE SEQUENCE [LARGE SCALE GENOMIC DNA]</scope>
</reference>
<evidence type="ECO:0000256" key="1">
    <source>
        <dbReference type="SAM" id="MobiDB-lite"/>
    </source>
</evidence>
<protein>
    <submittedName>
        <fullName evidence="2">Uncharacterized protein</fullName>
    </submittedName>
</protein>
<name>A0A026WQ28_OOCBI</name>
<evidence type="ECO:0000313" key="2">
    <source>
        <dbReference type="EMBL" id="EZA58137.1"/>
    </source>
</evidence>
<sequence>MDDSDEEKEEEQLSSDSDYHSEDGARTQIYTRIFPNPQLLALTQDTVMCMIEFYYELRDDTRVCSFCIIRVVGVDLWLVKSVRLHTRSIPPIIWTYLHQLSGTDVRYISVQHVPPVHDDLFLPDRR</sequence>
<accession>A0A026WQ28</accession>
<keyword evidence="3" id="KW-1185">Reference proteome</keyword>